<comment type="caution">
    <text evidence="1">The sequence shown here is derived from an EMBL/GenBank/DDBJ whole genome shotgun (WGS) entry which is preliminary data.</text>
</comment>
<reference evidence="1 2" key="1">
    <citation type="submission" date="2024-03" db="EMBL/GenBank/DDBJ databases">
        <authorList>
            <person name="Jo J.-H."/>
        </authorList>
    </citation>
    <scope>NUCLEOTIDE SEQUENCE [LARGE SCALE GENOMIC DNA]</scope>
    <source>
        <strain evidence="1 2">PS1R-30</strain>
    </source>
</reference>
<protein>
    <submittedName>
        <fullName evidence="1">Uncharacterized protein</fullName>
    </submittedName>
</protein>
<dbReference type="Proteomes" id="UP001361239">
    <property type="component" value="Unassembled WGS sequence"/>
</dbReference>
<evidence type="ECO:0000313" key="1">
    <source>
        <dbReference type="EMBL" id="MEJ5976607.1"/>
    </source>
</evidence>
<keyword evidence="2" id="KW-1185">Reference proteome</keyword>
<accession>A0ABU8RU63</accession>
<proteinExistence type="predicted"/>
<dbReference type="EMBL" id="JBBHJZ010000001">
    <property type="protein sequence ID" value="MEJ5976607.1"/>
    <property type="molecule type" value="Genomic_DNA"/>
</dbReference>
<name>A0ABU8RU63_9SPHN</name>
<dbReference type="RefSeq" id="WP_339586513.1">
    <property type="nucleotide sequence ID" value="NZ_JBBHJZ010000001.1"/>
</dbReference>
<sequence length="185" mass="19281">MITDPGPELEAVILSRRDGVLTPFSVEYARSSGGRKGAPTLVPVATGGASVLATIFELAVSVDEAADIVYRREIDKIGTGRKYVEPANHTNNTVIIERFADLAGFEVVLFTRIGANIDPLTADILASLAIKSAREAAPGKDGISYLMNAMHAGIVTPLTSAYEAAILDQAGTIDLAAALATVRGG</sequence>
<evidence type="ECO:0000313" key="2">
    <source>
        <dbReference type="Proteomes" id="UP001361239"/>
    </source>
</evidence>
<organism evidence="1 2">
    <name type="scientific">Novosphingobium anseongense</name>
    <dbReference type="NCBI Taxonomy" id="3133436"/>
    <lineage>
        <taxon>Bacteria</taxon>
        <taxon>Pseudomonadati</taxon>
        <taxon>Pseudomonadota</taxon>
        <taxon>Alphaproteobacteria</taxon>
        <taxon>Sphingomonadales</taxon>
        <taxon>Sphingomonadaceae</taxon>
        <taxon>Novosphingobium</taxon>
    </lineage>
</organism>
<gene>
    <name evidence="1" type="ORF">WG901_08175</name>
</gene>